<dbReference type="Proteomes" id="UP001232148">
    <property type="component" value="Unassembled WGS sequence"/>
</dbReference>
<reference evidence="2" key="1">
    <citation type="submission" date="2021-06" db="EMBL/GenBank/DDBJ databases">
        <title>Comparative genomics, transcriptomics and evolutionary studies reveal genomic signatures of adaptation to plant cell wall in hemibiotrophic fungi.</title>
        <authorList>
            <consortium name="DOE Joint Genome Institute"/>
            <person name="Baroncelli R."/>
            <person name="Diaz J.F."/>
            <person name="Benocci T."/>
            <person name="Peng M."/>
            <person name="Battaglia E."/>
            <person name="Haridas S."/>
            <person name="Andreopoulos W."/>
            <person name="Labutti K."/>
            <person name="Pangilinan J."/>
            <person name="Floch G.L."/>
            <person name="Makela M.R."/>
            <person name="Henrissat B."/>
            <person name="Grigoriev I.V."/>
            <person name="Crouch J.A."/>
            <person name="De Vries R.P."/>
            <person name="Sukno S.A."/>
            <person name="Thon M.R."/>
        </authorList>
    </citation>
    <scope>NUCLEOTIDE SEQUENCE</scope>
    <source>
        <strain evidence="2">MAFF235873</strain>
    </source>
</reference>
<feature type="compositionally biased region" description="Pro residues" evidence="1">
    <location>
        <begin position="130"/>
        <end position="139"/>
    </location>
</feature>
<proteinExistence type="predicted"/>
<protein>
    <submittedName>
        <fullName evidence="2">Uncharacterized protein</fullName>
    </submittedName>
</protein>
<dbReference type="AlphaFoldDB" id="A0AAD9LXJ2"/>
<accession>A0AAD9LXJ2</accession>
<feature type="region of interest" description="Disordered" evidence="1">
    <location>
        <begin position="123"/>
        <end position="148"/>
    </location>
</feature>
<evidence type="ECO:0000256" key="1">
    <source>
        <dbReference type="SAM" id="MobiDB-lite"/>
    </source>
</evidence>
<gene>
    <name evidence="2" type="ORF">LX32DRAFT_81833</name>
</gene>
<organism evidence="2 3">
    <name type="scientific">Colletotrichum zoysiae</name>
    <dbReference type="NCBI Taxonomy" id="1216348"/>
    <lineage>
        <taxon>Eukaryota</taxon>
        <taxon>Fungi</taxon>
        <taxon>Dikarya</taxon>
        <taxon>Ascomycota</taxon>
        <taxon>Pezizomycotina</taxon>
        <taxon>Sordariomycetes</taxon>
        <taxon>Hypocreomycetidae</taxon>
        <taxon>Glomerellales</taxon>
        <taxon>Glomerellaceae</taxon>
        <taxon>Colletotrichum</taxon>
        <taxon>Colletotrichum graminicola species complex</taxon>
    </lineage>
</organism>
<keyword evidence="3" id="KW-1185">Reference proteome</keyword>
<comment type="caution">
    <text evidence="2">The sequence shown here is derived from an EMBL/GenBank/DDBJ whole genome shotgun (WGS) entry which is preliminary data.</text>
</comment>
<name>A0AAD9LXJ2_9PEZI</name>
<evidence type="ECO:0000313" key="3">
    <source>
        <dbReference type="Proteomes" id="UP001232148"/>
    </source>
</evidence>
<evidence type="ECO:0000313" key="2">
    <source>
        <dbReference type="EMBL" id="KAK2024824.1"/>
    </source>
</evidence>
<dbReference type="EMBL" id="MU842953">
    <property type="protein sequence ID" value="KAK2024824.1"/>
    <property type="molecule type" value="Genomic_DNA"/>
</dbReference>
<sequence length="172" mass="19400">MGAKHGHAAQHLSSVRGRKGLVKLVNTSAGRLWKVVKSLTQPWMEIPHSGRPMAWAKSGLTSRPVRFLGTGNQSVEEETDRVEGRLAMGWGCVVLCCGGGRWTALCPTDIPKDIAKARRAQRYLEKTPTRPRPGHTPPPFRKERGGSRTRTNQWCVVISVWRWKKQKKNWKI</sequence>